<dbReference type="GO" id="GO:0008168">
    <property type="term" value="F:methyltransferase activity"/>
    <property type="evidence" value="ECO:0007669"/>
    <property type="project" value="UniProtKB-KW"/>
</dbReference>
<keyword evidence="1" id="KW-0808">Transferase</keyword>
<evidence type="ECO:0000313" key="1">
    <source>
        <dbReference type="EMBL" id="RNF39713.1"/>
    </source>
</evidence>
<dbReference type="Gene3D" id="3.40.50.150">
    <property type="entry name" value="Vaccinia Virus protein VP39"/>
    <property type="match status" value="1"/>
</dbReference>
<keyword evidence="2" id="KW-1185">Reference proteome</keyword>
<dbReference type="EMBL" id="RIAX01000004">
    <property type="protein sequence ID" value="RNF39713.1"/>
    <property type="molecule type" value="Genomic_DNA"/>
</dbReference>
<dbReference type="Proteomes" id="UP000275473">
    <property type="component" value="Unassembled WGS sequence"/>
</dbReference>
<keyword evidence="1" id="KW-0489">Methyltransferase</keyword>
<evidence type="ECO:0000313" key="2">
    <source>
        <dbReference type="Proteomes" id="UP000275473"/>
    </source>
</evidence>
<dbReference type="RefSeq" id="WP_123164908.1">
    <property type="nucleotide sequence ID" value="NZ_RIAX01000004.1"/>
</dbReference>
<dbReference type="InterPro" id="IPR029063">
    <property type="entry name" value="SAM-dependent_MTases_sf"/>
</dbReference>
<comment type="caution">
    <text evidence="1">The sequence shown here is derived from an EMBL/GenBank/DDBJ whole genome shotgun (WGS) entry which is preliminary data.</text>
</comment>
<dbReference type="AlphaFoldDB" id="A0A3M8P7T0"/>
<dbReference type="SUPFAM" id="SSF53335">
    <property type="entry name" value="S-adenosyl-L-methionine-dependent methyltransferases"/>
    <property type="match status" value="1"/>
</dbReference>
<dbReference type="OrthoDB" id="9780095at2"/>
<accession>A0A3M8P7T0</accession>
<proteinExistence type="predicted"/>
<name>A0A3M8P7T0_9BACL</name>
<protein>
    <submittedName>
        <fullName evidence="1">SAM-dependent methyltransferase</fullName>
    </submittedName>
</protein>
<sequence length="200" mass="23567">MRDRQYDELLNIATTKEQHGFNDSPHFHRYEATPYELLDRLFAVYPLDSSDRLIDFGCGKGRLNFYAHHLFGTGGTGVEMSEAFFKQALKNRERYGKKHKGANREIEFECGLAQSYEIKPQDNKFYFFNPFSVQIFMTVVNKILRSAETEPRQVDLILFFPSADYTDYLERQTQFELFQEVVLPGAEKEPRERFLVYRLS</sequence>
<organism evidence="1 2">
    <name type="scientific">Planococcus salinus</name>
    <dbReference type="NCBI Taxonomy" id="1848460"/>
    <lineage>
        <taxon>Bacteria</taxon>
        <taxon>Bacillati</taxon>
        <taxon>Bacillota</taxon>
        <taxon>Bacilli</taxon>
        <taxon>Bacillales</taxon>
        <taxon>Caryophanaceae</taxon>
        <taxon>Planococcus</taxon>
    </lineage>
</organism>
<dbReference type="GO" id="GO:0032259">
    <property type="term" value="P:methylation"/>
    <property type="evidence" value="ECO:0007669"/>
    <property type="project" value="UniProtKB-KW"/>
</dbReference>
<reference evidence="1 2" key="1">
    <citation type="journal article" date="2018" name="Int. J. Syst. Evol. Microbiol.">
        <title>Planococcus salinus sp. nov., a moderately halophilic bacterium isolated from a saline-alkali soil.</title>
        <authorList>
            <person name="Gan L."/>
        </authorList>
    </citation>
    <scope>NUCLEOTIDE SEQUENCE [LARGE SCALE GENOMIC DNA]</scope>
    <source>
        <strain evidence="1 2">LCB217</strain>
    </source>
</reference>
<gene>
    <name evidence="1" type="ORF">EEX84_07015</name>
</gene>